<dbReference type="PANTHER" id="PTHR43023">
    <property type="entry name" value="PROTEIN TRIGALACTOSYLDIACYLGLYCEROL 3, CHLOROPLASTIC"/>
    <property type="match status" value="1"/>
</dbReference>
<keyword evidence="7" id="KW-1185">Reference proteome</keyword>
<organism evidence="6 7">
    <name type="scientific">Candidatus Arcanibacter lacustris</name>
    <dbReference type="NCBI Taxonomy" id="1607817"/>
    <lineage>
        <taxon>Bacteria</taxon>
        <taxon>Pseudomonadati</taxon>
        <taxon>Pseudomonadota</taxon>
        <taxon>Alphaproteobacteria</taxon>
        <taxon>Rickettsiales</taxon>
        <taxon>Candidatus Arcanibacter</taxon>
    </lineage>
</organism>
<name>A0A0F5MQ03_9RICK</name>
<dbReference type="Gene3D" id="3.40.50.300">
    <property type="entry name" value="P-loop containing nucleotide triphosphate hydrolases"/>
    <property type="match status" value="1"/>
</dbReference>
<comment type="caution">
    <text evidence="6">The sequence shown here is derived from an EMBL/GenBank/DDBJ whole genome shotgun (WGS) entry which is preliminary data.</text>
</comment>
<dbReference type="InterPro" id="IPR003593">
    <property type="entry name" value="AAA+_ATPase"/>
</dbReference>
<feature type="domain" description="ABC transporter" evidence="5">
    <location>
        <begin position="5"/>
        <end position="242"/>
    </location>
</feature>
<keyword evidence="2" id="KW-0547">Nucleotide-binding</keyword>
<evidence type="ECO:0000313" key="6">
    <source>
        <dbReference type="EMBL" id="KKB96669.1"/>
    </source>
</evidence>
<reference evidence="6 7" key="1">
    <citation type="submission" date="2015-02" db="EMBL/GenBank/DDBJ databases">
        <title>Single cell genomics of a rare environmental alphaproteobacterium provides unique insights into Rickettsiaceae evolution.</title>
        <authorList>
            <person name="Martijn J."/>
            <person name="Schulz F."/>
            <person name="Zaremba-Niedzwiedzka K."/>
            <person name="Viklund J."/>
            <person name="Stepanauskas R."/>
            <person name="Andersson S.G.E."/>
            <person name="Horn M."/>
            <person name="Guy L."/>
            <person name="Ettema T.J.G."/>
        </authorList>
    </citation>
    <scope>NUCLEOTIDE SEQUENCE [LARGE SCALE GENOMIC DNA]</scope>
    <source>
        <strain evidence="6 7">SCGC AAA041-L04</strain>
    </source>
</reference>
<sequence>MKSYISISNLNKSFASNHVLSGVNLEIAGGDAIVIIGGSGTGKSVLIKTIAGLIEPDSGSIKIDGMEVNNISNTNYRNLTKKFGFLFQGGALFDSLTVWENIAFALVNNKLKTKAQAKEIAFDKLSKVGLSNNIGMLYPSELSGGMQKRVALARAISTEPEILFFDEPTTGLDPIMANVINDLIVRCSEELKATTITITHDMNSVKQIAKRVAMIHKGNIIWDGKIDNLFSSDNEFVDQFVHGNIAGPL</sequence>
<dbReference type="GO" id="GO:0016887">
    <property type="term" value="F:ATP hydrolysis activity"/>
    <property type="evidence" value="ECO:0007669"/>
    <property type="project" value="InterPro"/>
</dbReference>
<protein>
    <submittedName>
        <fullName evidence="6">Glutamine transport ATP-binding protein GlnQ</fullName>
    </submittedName>
</protein>
<dbReference type="Proteomes" id="UP000033358">
    <property type="component" value="Unassembled WGS sequence"/>
</dbReference>
<evidence type="ECO:0000256" key="1">
    <source>
        <dbReference type="ARBA" id="ARBA00022448"/>
    </source>
</evidence>
<proteinExistence type="predicted"/>
<dbReference type="AlphaFoldDB" id="A0A0F5MQ03"/>
<evidence type="ECO:0000313" key="7">
    <source>
        <dbReference type="Proteomes" id="UP000033358"/>
    </source>
</evidence>
<keyword evidence="1" id="KW-0813">Transport</keyword>
<dbReference type="InterPro" id="IPR003439">
    <property type="entry name" value="ABC_transporter-like_ATP-bd"/>
</dbReference>
<evidence type="ECO:0000256" key="2">
    <source>
        <dbReference type="ARBA" id="ARBA00022741"/>
    </source>
</evidence>
<accession>A0A0F5MQ03</accession>
<dbReference type="PROSITE" id="PS50893">
    <property type="entry name" value="ABC_TRANSPORTER_2"/>
    <property type="match status" value="1"/>
</dbReference>
<keyword evidence="3 6" id="KW-0067">ATP-binding</keyword>
<dbReference type="PANTHER" id="PTHR43023:SF3">
    <property type="entry name" value="PROTEIN TRIGALACTOSYLDIACYLGLYCEROL 3, CHLOROPLASTIC"/>
    <property type="match status" value="1"/>
</dbReference>
<dbReference type="Pfam" id="PF00005">
    <property type="entry name" value="ABC_tran"/>
    <property type="match status" value="1"/>
</dbReference>
<dbReference type="SMART" id="SM00382">
    <property type="entry name" value="AAA"/>
    <property type="match status" value="1"/>
</dbReference>
<evidence type="ECO:0000259" key="5">
    <source>
        <dbReference type="PROSITE" id="PS50893"/>
    </source>
</evidence>
<dbReference type="EMBL" id="JYHA01000031">
    <property type="protein sequence ID" value="KKB96669.1"/>
    <property type="molecule type" value="Genomic_DNA"/>
</dbReference>
<dbReference type="SUPFAM" id="SSF52540">
    <property type="entry name" value="P-loop containing nucleoside triphosphate hydrolases"/>
    <property type="match status" value="1"/>
</dbReference>
<dbReference type="InterPro" id="IPR017871">
    <property type="entry name" value="ABC_transporter-like_CS"/>
</dbReference>
<gene>
    <name evidence="6" type="primary">glnQ</name>
    <name evidence="6" type="ORF">SZ25_00225</name>
</gene>
<evidence type="ECO:0000256" key="4">
    <source>
        <dbReference type="ARBA" id="ARBA00024725"/>
    </source>
</evidence>
<comment type="function">
    <text evidence="4">Part of an ABC transporter complex. Transmembrane domains (TMD) form a pore in the inner membrane and the ATP-binding domain (NBD) is responsible for energy generation.</text>
</comment>
<dbReference type="PATRIC" id="fig|1607817.3.peg.226"/>
<evidence type="ECO:0000256" key="3">
    <source>
        <dbReference type="ARBA" id="ARBA00022840"/>
    </source>
</evidence>
<dbReference type="InterPro" id="IPR027417">
    <property type="entry name" value="P-loop_NTPase"/>
</dbReference>
<dbReference type="GO" id="GO:0005524">
    <property type="term" value="F:ATP binding"/>
    <property type="evidence" value="ECO:0007669"/>
    <property type="project" value="UniProtKB-KW"/>
</dbReference>
<dbReference type="PROSITE" id="PS00211">
    <property type="entry name" value="ABC_TRANSPORTER_1"/>
    <property type="match status" value="1"/>
</dbReference>